<feature type="domain" description="HTH cro/C1-type" evidence="1">
    <location>
        <begin position="46"/>
        <end position="82"/>
    </location>
</feature>
<evidence type="ECO:0000313" key="3">
    <source>
        <dbReference type="Proteomes" id="UP001169823"/>
    </source>
</evidence>
<accession>A0AAW7XW84</accession>
<protein>
    <submittedName>
        <fullName evidence="2">Helix-turn-helix transcriptional regulator</fullName>
    </submittedName>
</protein>
<name>A0AAW7XW84_9RHOB</name>
<proteinExistence type="predicted"/>
<dbReference type="PROSITE" id="PS50943">
    <property type="entry name" value="HTH_CROC1"/>
    <property type="match status" value="1"/>
</dbReference>
<dbReference type="Proteomes" id="UP001169823">
    <property type="component" value="Unassembled WGS sequence"/>
</dbReference>
<evidence type="ECO:0000313" key="2">
    <source>
        <dbReference type="EMBL" id="MDO6458713.1"/>
    </source>
</evidence>
<comment type="caution">
    <text evidence="2">The sequence shown here is derived from an EMBL/GenBank/DDBJ whole genome shotgun (WGS) entry which is preliminary data.</text>
</comment>
<dbReference type="EMBL" id="JAUOPJ010000017">
    <property type="protein sequence ID" value="MDO6458713.1"/>
    <property type="molecule type" value="Genomic_DNA"/>
</dbReference>
<reference evidence="2" key="1">
    <citation type="submission" date="2023-07" db="EMBL/GenBank/DDBJ databases">
        <title>Genome content predicts the carbon catabolic preferences of heterotrophic bacteria.</title>
        <authorList>
            <person name="Gralka M."/>
        </authorList>
    </citation>
    <scope>NUCLEOTIDE SEQUENCE</scope>
    <source>
        <strain evidence="2">I2M02</strain>
    </source>
</reference>
<dbReference type="AlphaFoldDB" id="A0AAW7XW84"/>
<gene>
    <name evidence="2" type="ORF">Q4494_16630</name>
</gene>
<dbReference type="RefSeq" id="WP_303480408.1">
    <property type="nucleotide sequence ID" value="NZ_JAUOPJ010000017.1"/>
</dbReference>
<sequence length="219" mass="24330">MSTEKITHPDFAERMQQACDGNPDVPPPNYGRLGWFVKQLDERCGLNVTVETVRKWFAGESRPRPKMIAGLSLVLGVDEAWLSLGQQPEISDKVVRKHTLANGGAVNVVAGFIQLHGGHPAYPTEGDKRAEDDKVDLYAIIKGAQYAFHIAVAGPKGFIVPTAAEKTVVIGFELKENFDFNLVELDWERVTEVGRRIGGAYTVPLEGDWKKIENFKERL</sequence>
<dbReference type="InterPro" id="IPR001387">
    <property type="entry name" value="Cro/C1-type_HTH"/>
</dbReference>
<evidence type="ECO:0000259" key="1">
    <source>
        <dbReference type="PROSITE" id="PS50943"/>
    </source>
</evidence>
<organism evidence="2 3">
    <name type="scientific">Celeribacter halophilus</name>
    <dbReference type="NCBI Taxonomy" id="576117"/>
    <lineage>
        <taxon>Bacteria</taxon>
        <taxon>Pseudomonadati</taxon>
        <taxon>Pseudomonadota</taxon>
        <taxon>Alphaproteobacteria</taxon>
        <taxon>Rhodobacterales</taxon>
        <taxon>Roseobacteraceae</taxon>
        <taxon>Celeribacter</taxon>
    </lineage>
</organism>
<dbReference type="Pfam" id="PF01381">
    <property type="entry name" value="HTH_3"/>
    <property type="match status" value="1"/>
</dbReference>